<dbReference type="RefSeq" id="WP_267540428.1">
    <property type="nucleotide sequence ID" value="NZ_JAPNKA010000001.1"/>
</dbReference>
<dbReference type="Proteomes" id="UP001207654">
    <property type="component" value="Unassembled WGS sequence"/>
</dbReference>
<dbReference type="EMBL" id="JAPNKA010000001">
    <property type="protein sequence ID" value="MCY1081843.1"/>
    <property type="molecule type" value="Genomic_DNA"/>
</dbReference>
<feature type="region of interest" description="Disordered" evidence="1">
    <location>
        <begin position="1"/>
        <end position="69"/>
    </location>
</feature>
<gene>
    <name evidence="3" type="ORF">OV287_46090</name>
</gene>
<evidence type="ECO:0000259" key="2">
    <source>
        <dbReference type="Pfam" id="PF13699"/>
    </source>
</evidence>
<proteinExistence type="predicted"/>
<organism evidence="3 4">
    <name type="scientific">Archangium lansingense</name>
    <dbReference type="NCBI Taxonomy" id="2995310"/>
    <lineage>
        <taxon>Bacteria</taxon>
        <taxon>Pseudomonadati</taxon>
        <taxon>Myxococcota</taxon>
        <taxon>Myxococcia</taxon>
        <taxon>Myxococcales</taxon>
        <taxon>Cystobacterineae</taxon>
        <taxon>Archangiaceae</taxon>
        <taxon>Archangium</taxon>
    </lineage>
</organism>
<evidence type="ECO:0000313" key="3">
    <source>
        <dbReference type="EMBL" id="MCY1081843.1"/>
    </source>
</evidence>
<protein>
    <submittedName>
        <fullName evidence="3">DUF4157 domain-containing protein</fullName>
    </submittedName>
</protein>
<feature type="compositionally biased region" description="Low complexity" evidence="1">
    <location>
        <begin position="238"/>
        <end position="247"/>
    </location>
</feature>
<dbReference type="Pfam" id="PF13699">
    <property type="entry name" value="eCIS_core"/>
    <property type="match status" value="1"/>
</dbReference>
<feature type="region of interest" description="Disordered" evidence="1">
    <location>
        <begin position="215"/>
        <end position="280"/>
    </location>
</feature>
<comment type="caution">
    <text evidence="3">The sequence shown here is derived from an EMBL/GenBank/DDBJ whole genome shotgun (WGS) entry which is preliminary data.</text>
</comment>
<evidence type="ECO:0000256" key="1">
    <source>
        <dbReference type="SAM" id="MobiDB-lite"/>
    </source>
</evidence>
<feature type="domain" description="eCIS core" evidence="2">
    <location>
        <begin position="67"/>
        <end position="140"/>
    </location>
</feature>
<sequence>MSRQVPVQRKTAAPATVTTPSAATAPQVAQPATGSFADLERTASLGHRLEQTPTHAPPPAMGKKGRPLPEPVRAKMETAFGHDFAQVRVHEDGNAAALGATAYTRGHDLHFAPGRYQPGTQSGQALIGHELTHVVQQRAGNVAIPQGKGAPINANPGLEAEADRQGARAAQRLEATVRGVGSGVQRKAVTGGGGVIQCQGKDEKAKADAAKFAASQKDNHHKIDSGTRAKQLGKTKAAKYTARSAAKALDRQQGNQELAARRQEQAAAAAAAKATKKKKT</sequence>
<reference evidence="3 4" key="1">
    <citation type="submission" date="2022-11" db="EMBL/GenBank/DDBJ databases">
        <title>Minimal conservation of predation-associated metabolite biosynthetic gene clusters underscores biosynthetic potential of Myxococcota including descriptions for ten novel species: Archangium lansinium sp. nov., Myxococcus landrumus sp. nov., Nannocystis bai.</title>
        <authorList>
            <person name="Ahearne A."/>
            <person name="Stevens C."/>
            <person name="Phillips K."/>
        </authorList>
    </citation>
    <scope>NUCLEOTIDE SEQUENCE [LARGE SCALE GENOMIC DNA]</scope>
    <source>
        <strain evidence="3 4">MIWBW</strain>
    </source>
</reference>
<feature type="compositionally biased region" description="Low complexity" evidence="1">
    <location>
        <begin position="11"/>
        <end position="33"/>
    </location>
</feature>
<dbReference type="InterPro" id="IPR025295">
    <property type="entry name" value="eCIS_core_dom"/>
</dbReference>
<accession>A0ABT4AJG3</accession>
<evidence type="ECO:0000313" key="4">
    <source>
        <dbReference type="Proteomes" id="UP001207654"/>
    </source>
</evidence>
<feature type="compositionally biased region" description="Basic and acidic residues" evidence="1">
    <location>
        <begin position="217"/>
        <end position="227"/>
    </location>
</feature>
<name>A0ABT4AJG3_9BACT</name>
<keyword evidence="4" id="KW-1185">Reference proteome</keyword>